<keyword evidence="3" id="KW-1185">Reference proteome</keyword>
<accession>A0A5D3F6Y0</accession>
<comment type="caution">
    <text evidence="2">The sequence shown here is derived from an EMBL/GenBank/DDBJ whole genome shotgun (WGS) entry which is preliminary data.</text>
</comment>
<evidence type="ECO:0000256" key="1">
    <source>
        <dbReference type="SAM" id="SignalP"/>
    </source>
</evidence>
<dbReference type="RefSeq" id="WP_148767248.1">
    <property type="nucleotide sequence ID" value="NZ_VSRQ01000009.1"/>
</dbReference>
<sequence>MRMRSALLALTMATFGTGVLSTGTANAAPLKASITCDSASNRISTRLTGALVPNFTYTVKFTVWTGSRVTTGGAISSLPELGSSVSVPMTTGSDPNVDVAGYTRSWNAADYAYYGETVRVTVLNPNGGTVAERDASCSQDKRVTVQLRCAPEAHTVTATTAGVNFLGNRSVWTEYVYSTTSQSSADGLRFTRHNISGRPDVTHSVTVPESGQWSDTGYVHELSGDPYYYDETVTVIVRDRLSNLVVGQGTAYCVYADNRISTPTARGVTRGQAWPDMA</sequence>
<organism evidence="2 3">
    <name type="scientific">Actinomadura decatromicini</name>
    <dbReference type="NCBI Taxonomy" id="2604572"/>
    <lineage>
        <taxon>Bacteria</taxon>
        <taxon>Bacillati</taxon>
        <taxon>Actinomycetota</taxon>
        <taxon>Actinomycetes</taxon>
        <taxon>Streptosporangiales</taxon>
        <taxon>Thermomonosporaceae</taxon>
        <taxon>Actinomadura</taxon>
    </lineage>
</organism>
<feature type="signal peptide" evidence="1">
    <location>
        <begin position="1"/>
        <end position="27"/>
    </location>
</feature>
<feature type="chain" id="PRO_5022977716" evidence="1">
    <location>
        <begin position="28"/>
        <end position="278"/>
    </location>
</feature>
<reference evidence="2 3" key="1">
    <citation type="submission" date="2019-08" db="EMBL/GenBank/DDBJ databases">
        <title>Actinomadura sp. nov. CYP1-5 isolated from mountain soil.</title>
        <authorList>
            <person name="Songsumanus A."/>
            <person name="Kuncharoen N."/>
            <person name="Kudo T."/>
            <person name="Yuki M."/>
            <person name="Igarashi Y."/>
            <person name="Tanasupawat S."/>
        </authorList>
    </citation>
    <scope>NUCLEOTIDE SEQUENCE [LARGE SCALE GENOMIC DNA]</scope>
    <source>
        <strain evidence="2 3">CYP1-5</strain>
    </source>
</reference>
<protein>
    <submittedName>
        <fullName evidence="2">Uncharacterized protein</fullName>
    </submittedName>
</protein>
<proteinExistence type="predicted"/>
<dbReference type="EMBL" id="VSRQ01000009">
    <property type="protein sequence ID" value="TYK44061.1"/>
    <property type="molecule type" value="Genomic_DNA"/>
</dbReference>
<evidence type="ECO:0000313" key="2">
    <source>
        <dbReference type="EMBL" id="TYK44061.1"/>
    </source>
</evidence>
<dbReference type="AlphaFoldDB" id="A0A5D3F6Y0"/>
<gene>
    <name evidence="2" type="ORF">FXF68_35705</name>
</gene>
<evidence type="ECO:0000313" key="3">
    <source>
        <dbReference type="Proteomes" id="UP000323505"/>
    </source>
</evidence>
<name>A0A5D3F6Y0_9ACTN</name>
<keyword evidence="1" id="KW-0732">Signal</keyword>
<dbReference type="Proteomes" id="UP000323505">
    <property type="component" value="Unassembled WGS sequence"/>
</dbReference>